<evidence type="ECO:0000313" key="2">
    <source>
        <dbReference type="Proteomes" id="UP001608902"/>
    </source>
</evidence>
<name>A0ABD6EP15_9BILA</name>
<gene>
    <name evidence="1" type="ORF">AB6A40_007646</name>
</gene>
<dbReference type="EMBL" id="JBGFUD010006328">
    <property type="protein sequence ID" value="MFH4980937.1"/>
    <property type="molecule type" value="Genomic_DNA"/>
</dbReference>
<dbReference type="Proteomes" id="UP001608902">
    <property type="component" value="Unassembled WGS sequence"/>
</dbReference>
<comment type="caution">
    <text evidence="1">The sequence shown here is derived from an EMBL/GenBank/DDBJ whole genome shotgun (WGS) entry which is preliminary data.</text>
</comment>
<proteinExistence type="predicted"/>
<organism evidence="1 2">
    <name type="scientific">Gnathostoma spinigerum</name>
    <dbReference type="NCBI Taxonomy" id="75299"/>
    <lineage>
        <taxon>Eukaryota</taxon>
        <taxon>Metazoa</taxon>
        <taxon>Ecdysozoa</taxon>
        <taxon>Nematoda</taxon>
        <taxon>Chromadorea</taxon>
        <taxon>Rhabditida</taxon>
        <taxon>Spirurina</taxon>
        <taxon>Gnathostomatomorpha</taxon>
        <taxon>Gnathostomatoidea</taxon>
        <taxon>Gnathostomatidae</taxon>
        <taxon>Gnathostoma</taxon>
    </lineage>
</organism>
<dbReference type="AlphaFoldDB" id="A0ABD6EP15"/>
<protein>
    <submittedName>
        <fullName evidence="1">Uncharacterized protein</fullName>
    </submittedName>
</protein>
<sequence length="128" mass="14284">MNGRCVTGPKSSPPKTLTHTMIAVEIVVIIIARQETSDTIGVGPVRFTHFVGNNRGSTMVESNTILTQKDDEENEQVDHLTQILPTTTIVLTYHNFIEAHPPGHRFYLPYFVGPTVKGITHQSKQFNK</sequence>
<evidence type="ECO:0000313" key="1">
    <source>
        <dbReference type="EMBL" id="MFH4980937.1"/>
    </source>
</evidence>
<reference evidence="1 2" key="1">
    <citation type="submission" date="2024-08" db="EMBL/GenBank/DDBJ databases">
        <title>Gnathostoma spinigerum genome.</title>
        <authorList>
            <person name="Gonzalez-Bertolin B."/>
            <person name="Monzon S."/>
            <person name="Zaballos A."/>
            <person name="Jimenez P."/>
            <person name="Dekumyoy P."/>
            <person name="Varona S."/>
            <person name="Cuesta I."/>
            <person name="Sumanam S."/>
            <person name="Adisakwattana P."/>
            <person name="Gasser R.B."/>
            <person name="Hernandez-Gonzalez A."/>
            <person name="Young N.D."/>
            <person name="Perteguer M.J."/>
        </authorList>
    </citation>
    <scope>NUCLEOTIDE SEQUENCE [LARGE SCALE GENOMIC DNA]</scope>
    <source>
        <strain evidence="1">AL3</strain>
        <tissue evidence="1">Liver</tissue>
    </source>
</reference>
<keyword evidence="2" id="KW-1185">Reference proteome</keyword>
<accession>A0ABD6EP15</accession>